<proteinExistence type="predicted"/>
<keyword evidence="6" id="KW-1185">Reference proteome</keyword>
<reference evidence="5 6" key="1">
    <citation type="submission" date="2019-08" db="EMBL/GenBank/DDBJ databases">
        <title>Bradyrhizobium hipponensis sp. nov., a rhizobium isolated from a Lupinus angustifolius root nodule in Tunisia.</title>
        <authorList>
            <person name="Off K."/>
            <person name="Rejili M."/>
            <person name="Mars M."/>
            <person name="Brachmann A."/>
            <person name="Marin M."/>
        </authorList>
    </citation>
    <scope>NUCLEOTIDE SEQUENCE [LARGE SCALE GENOMIC DNA]</scope>
    <source>
        <strain evidence="5 6">CTAW71</strain>
    </source>
</reference>
<protein>
    <submittedName>
        <fullName evidence="5">MarR family transcriptional regulator</fullName>
    </submittedName>
</protein>
<name>A0A5D3K970_9BRAD</name>
<evidence type="ECO:0000313" key="5">
    <source>
        <dbReference type="EMBL" id="TYL92063.1"/>
    </source>
</evidence>
<dbReference type="EMBL" id="VSSS01000041">
    <property type="protein sequence ID" value="TYL92063.1"/>
    <property type="molecule type" value="Genomic_DNA"/>
</dbReference>
<accession>A0A5D3K970</accession>
<evidence type="ECO:0000313" key="6">
    <source>
        <dbReference type="Proteomes" id="UP000324758"/>
    </source>
</evidence>
<evidence type="ECO:0000259" key="4">
    <source>
        <dbReference type="PROSITE" id="PS50995"/>
    </source>
</evidence>
<dbReference type="Pfam" id="PF12802">
    <property type="entry name" value="MarR_2"/>
    <property type="match status" value="1"/>
</dbReference>
<keyword evidence="2" id="KW-0238">DNA-binding</keyword>
<dbReference type="PANTHER" id="PTHR42756:SF1">
    <property type="entry name" value="TRANSCRIPTIONAL REPRESSOR OF EMRAB OPERON"/>
    <property type="match status" value="1"/>
</dbReference>
<dbReference type="InterPro" id="IPR000835">
    <property type="entry name" value="HTH_MarR-typ"/>
</dbReference>
<evidence type="ECO:0000256" key="1">
    <source>
        <dbReference type="ARBA" id="ARBA00023015"/>
    </source>
</evidence>
<dbReference type="OrthoDB" id="511972at2"/>
<dbReference type="SMART" id="SM00347">
    <property type="entry name" value="HTH_MARR"/>
    <property type="match status" value="1"/>
</dbReference>
<sequence length="171" mass="18822">MADVKRDSAIAEVDKQDVPVADEWELFSTPAPLINMASRGLMRLAERRLKPFGASAGQLPVFYLLRDGGAMTQRDLARLARIEQPSMAQTLARMERDGLIRRASDPRDGRSSLISLTKKALAKAPALRGALHAGRAELVEGFSEAEIAMLCDLLRRLNRNLDRGVAKEIAE</sequence>
<dbReference type="PROSITE" id="PS50995">
    <property type="entry name" value="HTH_MARR_2"/>
    <property type="match status" value="1"/>
</dbReference>
<keyword evidence="3" id="KW-0804">Transcription</keyword>
<dbReference type="Gene3D" id="1.10.10.10">
    <property type="entry name" value="Winged helix-like DNA-binding domain superfamily/Winged helix DNA-binding domain"/>
    <property type="match status" value="1"/>
</dbReference>
<dbReference type="SUPFAM" id="SSF46785">
    <property type="entry name" value="Winged helix' DNA-binding domain"/>
    <property type="match status" value="1"/>
</dbReference>
<feature type="domain" description="HTH marR-type" evidence="4">
    <location>
        <begin position="27"/>
        <end position="159"/>
    </location>
</feature>
<keyword evidence="1" id="KW-0805">Transcription regulation</keyword>
<dbReference type="PRINTS" id="PR00598">
    <property type="entry name" value="HTHMARR"/>
</dbReference>
<dbReference type="PANTHER" id="PTHR42756">
    <property type="entry name" value="TRANSCRIPTIONAL REGULATOR, MARR"/>
    <property type="match status" value="1"/>
</dbReference>
<dbReference type="AlphaFoldDB" id="A0A5D3K970"/>
<evidence type="ECO:0000256" key="3">
    <source>
        <dbReference type="ARBA" id="ARBA00023163"/>
    </source>
</evidence>
<dbReference type="GO" id="GO:0003700">
    <property type="term" value="F:DNA-binding transcription factor activity"/>
    <property type="evidence" value="ECO:0007669"/>
    <property type="project" value="InterPro"/>
</dbReference>
<evidence type="ECO:0000256" key="2">
    <source>
        <dbReference type="ARBA" id="ARBA00023125"/>
    </source>
</evidence>
<dbReference type="InterPro" id="IPR036388">
    <property type="entry name" value="WH-like_DNA-bd_sf"/>
</dbReference>
<dbReference type="GO" id="GO:0003677">
    <property type="term" value="F:DNA binding"/>
    <property type="evidence" value="ECO:0007669"/>
    <property type="project" value="UniProtKB-KW"/>
</dbReference>
<dbReference type="Proteomes" id="UP000324758">
    <property type="component" value="Unassembled WGS sequence"/>
</dbReference>
<organism evidence="5 6">
    <name type="scientific">Bradyrhizobium rifense</name>
    <dbReference type="NCBI Taxonomy" id="515499"/>
    <lineage>
        <taxon>Bacteria</taxon>
        <taxon>Pseudomonadati</taxon>
        <taxon>Pseudomonadota</taxon>
        <taxon>Alphaproteobacteria</taxon>
        <taxon>Hyphomicrobiales</taxon>
        <taxon>Nitrobacteraceae</taxon>
        <taxon>Bradyrhizobium</taxon>
    </lineage>
</organism>
<comment type="caution">
    <text evidence="5">The sequence shown here is derived from an EMBL/GenBank/DDBJ whole genome shotgun (WGS) entry which is preliminary data.</text>
</comment>
<gene>
    <name evidence="5" type="ORF">FXB40_26860</name>
</gene>
<dbReference type="InterPro" id="IPR036390">
    <property type="entry name" value="WH_DNA-bd_sf"/>
</dbReference>